<evidence type="ECO:0000313" key="5">
    <source>
        <dbReference type="EMBL" id="MFD2046399.1"/>
    </source>
</evidence>
<gene>
    <name evidence="5" type="ORF">ACFSJF_19185</name>
</gene>
<evidence type="ECO:0000259" key="3">
    <source>
        <dbReference type="Pfam" id="PF14657"/>
    </source>
</evidence>
<dbReference type="Proteomes" id="UP001597383">
    <property type="component" value="Unassembled WGS sequence"/>
</dbReference>
<feature type="domain" description="AP2-like integrase N-terminal" evidence="3">
    <location>
        <begin position="1"/>
        <end position="41"/>
    </location>
</feature>
<dbReference type="Gene3D" id="1.10.150.130">
    <property type="match status" value="1"/>
</dbReference>
<dbReference type="InterPro" id="IPR011010">
    <property type="entry name" value="DNA_brk_join_enz"/>
</dbReference>
<name>A0ABW4W3W6_9BACI</name>
<feature type="region of interest" description="Disordered" evidence="2">
    <location>
        <begin position="1"/>
        <end position="24"/>
    </location>
</feature>
<evidence type="ECO:0000259" key="4">
    <source>
        <dbReference type="Pfam" id="PF14659"/>
    </source>
</evidence>
<dbReference type="EMBL" id="JBHUHQ010000034">
    <property type="protein sequence ID" value="MFD2046399.1"/>
    <property type="molecule type" value="Genomic_DNA"/>
</dbReference>
<dbReference type="RefSeq" id="WP_377558378.1">
    <property type="nucleotide sequence ID" value="NZ_JBHUHQ010000034.1"/>
</dbReference>
<sequence length="109" mass="12712">MDIGIDPKTGKRKQTQRSGFNTREEAEKVANELIYDLHQGTYIEEKDTLFKDFAPAWLSIYSHSRDVKPGTIRVRLHEIDKLMPYFAHLKLKDINLKKYQDSLNDLSTS</sequence>
<dbReference type="InterPro" id="IPR028259">
    <property type="entry name" value="AP2-like_int_N"/>
</dbReference>
<dbReference type="Pfam" id="PF14657">
    <property type="entry name" value="Arm-DNA-bind_4"/>
    <property type="match status" value="1"/>
</dbReference>
<comment type="caution">
    <text evidence="5">The sequence shown here is derived from an EMBL/GenBank/DDBJ whole genome shotgun (WGS) entry which is preliminary data.</text>
</comment>
<dbReference type="Pfam" id="PF14659">
    <property type="entry name" value="Phage_int_SAM_3"/>
    <property type="match status" value="1"/>
</dbReference>
<dbReference type="InterPro" id="IPR004107">
    <property type="entry name" value="Integrase_SAM-like_N"/>
</dbReference>
<evidence type="ECO:0000256" key="1">
    <source>
        <dbReference type="ARBA" id="ARBA00023125"/>
    </source>
</evidence>
<keyword evidence="6" id="KW-1185">Reference proteome</keyword>
<keyword evidence="1 5" id="KW-0238">DNA-binding</keyword>
<dbReference type="InterPro" id="IPR010998">
    <property type="entry name" value="Integrase_recombinase_N"/>
</dbReference>
<proteinExistence type="predicted"/>
<dbReference type="GO" id="GO:0003677">
    <property type="term" value="F:DNA binding"/>
    <property type="evidence" value="ECO:0007669"/>
    <property type="project" value="UniProtKB-KW"/>
</dbReference>
<feature type="domain" description="Integrase SAM-like N-terminal" evidence="4">
    <location>
        <begin position="50"/>
        <end position="106"/>
    </location>
</feature>
<protein>
    <submittedName>
        <fullName evidence="5">Arm DNA-binding domain-containing protein</fullName>
    </submittedName>
</protein>
<evidence type="ECO:0000256" key="2">
    <source>
        <dbReference type="SAM" id="MobiDB-lite"/>
    </source>
</evidence>
<evidence type="ECO:0000313" key="6">
    <source>
        <dbReference type="Proteomes" id="UP001597383"/>
    </source>
</evidence>
<reference evidence="6" key="1">
    <citation type="journal article" date="2019" name="Int. J. Syst. Evol. Microbiol.">
        <title>The Global Catalogue of Microorganisms (GCM) 10K type strain sequencing project: providing services to taxonomists for standard genome sequencing and annotation.</title>
        <authorList>
            <consortium name="The Broad Institute Genomics Platform"/>
            <consortium name="The Broad Institute Genome Sequencing Center for Infectious Disease"/>
            <person name="Wu L."/>
            <person name="Ma J."/>
        </authorList>
    </citation>
    <scope>NUCLEOTIDE SEQUENCE [LARGE SCALE GENOMIC DNA]</scope>
    <source>
        <strain evidence="6">R28</strain>
    </source>
</reference>
<dbReference type="SUPFAM" id="SSF56349">
    <property type="entry name" value="DNA breaking-rejoining enzymes"/>
    <property type="match status" value="1"/>
</dbReference>
<accession>A0ABW4W3W6</accession>
<organism evidence="5 6">
    <name type="scientific">Ornithinibacillus salinisoli</name>
    <dbReference type="NCBI Taxonomy" id="1848459"/>
    <lineage>
        <taxon>Bacteria</taxon>
        <taxon>Bacillati</taxon>
        <taxon>Bacillota</taxon>
        <taxon>Bacilli</taxon>
        <taxon>Bacillales</taxon>
        <taxon>Bacillaceae</taxon>
        <taxon>Ornithinibacillus</taxon>
    </lineage>
</organism>